<evidence type="ECO:0000256" key="1">
    <source>
        <dbReference type="SAM" id="Phobius"/>
    </source>
</evidence>
<sequence>MLWLKRKLLPNLNPFRRPIKKETLDGWAKAFEDGAKVSLFTIPVVFYSSPEPIWVKAFTVIGLIFCIYWCLILTRFIREKQEIFMKVKGEER</sequence>
<keyword evidence="3" id="KW-1185">Reference proteome</keyword>
<reference evidence="2 3" key="1">
    <citation type="submission" date="2019-05" db="EMBL/GenBank/DDBJ databases">
        <authorList>
            <consortium name="Pathogen Informatics"/>
        </authorList>
    </citation>
    <scope>NUCLEOTIDE SEQUENCE [LARGE SCALE GENOMIC DNA]</scope>
    <source>
        <strain evidence="2 3">NM319</strain>
    </source>
</reference>
<name>A0ABY6THN6_9PAST</name>
<keyword evidence="1" id="KW-0812">Transmembrane</keyword>
<evidence type="ECO:0000313" key="3">
    <source>
        <dbReference type="Proteomes" id="UP000308167"/>
    </source>
</evidence>
<keyword evidence="1" id="KW-0472">Membrane</keyword>
<dbReference type="GeneID" id="86154619"/>
<comment type="caution">
    <text evidence="2">The sequence shown here is derived from an EMBL/GenBank/DDBJ whole genome shotgun (WGS) entry which is preliminary data.</text>
</comment>
<accession>A0ABY6THN6</accession>
<dbReference type="RefSeq" id="WP_135709079.1">
    <property type="nucleotide sequence ID" value="NZ_CABFKI010000001.1"/>
</dbReference>
<gene>
    <name evidence="2" type="ORF">SAMEA1410922_00211</name>
</gene>
<keyword evidence="1" id="KW-1133">Transmembrane helix</keyword>
<dbReference type="EMBL" id="CABFKI010000001">
    <property type="protein sequence ID" value="VTU05878.1"/>
    <property type="molecule type" value="Genomic_DNA"/>
</dbReference>
<proteinExistence type="predicted"/>
<organism evidence="2 3">
    <name type="scientific">Actinobacillus porcinus</name>
    <dbReference type="NCBI Taxonomy" id="51048"/>
    <lineage>
        <taxon>Bacteria</taxon>
        <taxon>Pseudomonadati</taxon>
        <taxon>Pseudomonadota</taxon>
        <taxon>Gammaproteobacteria</taxon>
        <taxon>Pasteurellales</taxon>
        <taxon>Pasteurellaceae</taxon>
        <taxon>Actinobacillus</taxon>
    </lineage>
</organism>
<evidence type="ECO:0000313" key="2">
    <source>
        <dbReference type="EMBL" id="VTU05878.1"/>
    </source>
</evidence>
<protein>
    <submittedName>
        <fullName evidence="2">Uncharacterized protein</fullName>
    </submittedName>
</protein>
<dbReference type="Proteomes" id="UP000308167">
    <property type="component" value="Unassembled WGS sequence"/>
</dbReference>
<feature type="transmembrane region" description="Helical" evidence="1">
    <location>
        <begin position="53"/>
        <end position="77"/>
    </location>
</feature>